<organism evidence="10 11">
    <name type="scientific">Truncatella angustata</name>
    <dbReference type="NCBI Taxonomy" id="152316"/>
    <lineage>
        <taxon>Eukaryota</taxon>
        <taxon>Fungi</taxon>
        <taxon>Dikarya</taxon>
        <taxon>Ascomycota</taxon>
        <taxon>Pezizomycotina</taxon>
        <taxon>Sordariomycetes</taxon>
        <taxon>Xylariomycetidae</taxon>
        <taxon>Amphisphaeriales</taxon>
        <taxon>Sporocadaceae</taxon>
        <taxon>Truncatella</taxon>
    </lineage>
</organism>
<protein>
    <submittedName>
        <fullName evidence="10">Cytochrome P450</fullName>
    </submittedName>
</protein>
<evidence type="ECO:0000259" key="9">
    <source>
        <dbReference type="PROSITE" id="PS51471"/>
    </source>
</evidence>
<dbReference type="PRINTS" id="PR00463">
    <property type="entry name" value="EP450I"/>
</dbReference>
<dbReference type="OrthoDB" id="1470350at2759"/>
<comment type="similarity">
    <text evidence="2">Belongs to the cytochrome P450 family.</text>
</comment>
<keyword evidence="3 7" id="KW-0479">Metal-binding</keyword>
<comment type="cofactor">
    <cofactor evidence="1 7">
        <name>heme</name>
        <dbReference type="ChEBI" id="CHEBI:30413"/>
    </cofactor>
</comment>
<dbReference type="SUPFAM" id="SSF51197">
    <property type="entry name" value="Clavaminate synthase-like"/>
    <property type="match status" value="1"/>
</dbReference>
<keyword evidence="8" id="KW-0812">Transmembrane</keyword>
<feature type="transmembrane region" description="Helical" evidence="8">
    <location>
        <begin position="12"/>
        <end position="32"/>
    </location>
</feature>
<dbReference type="GO" id="GO:0004497">
    <property type="term" value="F:monooxygenase activity"/>
    <property type="evidence" value="ECO:0007669"/>
    <property type="project" value="UniProtKB-KW"/>
</dbReference>
<dbReference type="InterPro" id="IPR036396">
    <property type="entry name" value="Cyt_P450_sf"/>
</dbReference>
<dbReference type="InterPro" id="IPR002401">
    <property type="entry name" value="Cyt_P450_E_grp-I"/>
</dbReference>
<dbReference type="Gene3D" id="1.10.630.10">
    <property type="entry name" value="Cytochrome P450"/>
    <property type="match status" value="1"/>
</dbReference>
<keyword evidence="4" id="KW-0560">Oxidoreductase</keyword>
<evidence type="ECO:0000256" key="7">
    <source>
        <dbReference type="PIRSR" id="PIRSR602401-1"/>
    </source>
</evidence>
<keyword evidence="6" id="KW-0503">Monooxygenase</keyword>
<dbReference type="InterPro" id="IPR001128">
    <property type="entry name" value="Cyt_P450"/>
</dbReference>
<comment type="caution">
    <text evidence="10">The sequence shown here is derived from an EMBL/GenBank/DDBJ whole genome shotgun (WGS) entry which is preliminary data.</text>
</comment>
<evidence type="ECO:0000313" key="10">
    <source>
        <dbReference type="EMBL" id="KAH6659153.1"/>
    </source>
</evidence>
<keyword evidence="11" id="KW-1185">Reference proteome</keyword>
<gene>
    <name evidence="10" type="ORF">BKA67DRAFT_652405</name>
</gene>
<keyword evidence="5 7" id="KW-0408">Iron</keyword>
<dbReference type="EMBL" id="JAGPXC010000001">
    <property type="protein sequence ID" value="KAH6659153.1"/>
    <property type="molecule type" value="Genomic_DNA"/>
</dbReference>
<keyword evidence="7" id="KW-0349">Heme</keyword>
<dbReference type="Gene3D" id="2.60.120.330">
    <property type="entry name" value="B-lactam Antibiotic, Isopenicillin N Synthase, Chain"/>
    <property type="match status" value="1"/>
</dbReference>
<dbReference type="PANTHER" id="PTHR24287">
    <property type="entry name" value="P450, PUTATIVE (EUROFUNG)-RELATED"/>
    <property type="match status" value="1"/>
</dbReference>
<reference evidence="10" key="1">
    <citation type="journal article" date="2021" name="Nat. Commun.">
        <title>Genetic determinants of endophytism in the Arabidopsis root mycobiome.</title>
        <authorList>
            <person name="Mesny F."/>
            <person name="Miyauchi S."/>
            <person name="Thiergart T."/>
            <person name="Pickel B."/>
            <person name="Atanasova L."/>
            <person name="Karlsson M."/>
            <person name="Huettel B."/>
            <person name="Barry K.W."/>
            <person name="Haridas S."/>
            <person name="Chen C."/>
            <person name="Bauer D."/>
            <person name="Andreopoulos W."/>
            <person name="Pangilinan J."/>
            <person name="LaButti K."/>
            <person name="Riley R."/>
            <person name="Lipzen A."/>
            <person name="Clum A."/>
            <person name="Drula E."/>
            <person name="Henrissat B."/>
            <person name="Kohler A."/>
            <person name="Grigoriev I.V."/>
            <person name="Martin F.M."/>
            <person name="Hacquard S."/>
        </authorList>
    </citation>
    <scope>NUCLEOTIDE SEQUENCE</scope>
    <source>
        <strain evidence="10">MPI-SDFR-AT-0073</strain>
    </source>
</reference>
<evidence type="ECO:0000256" key="5">
    <source>
        <dbReference type="ARBA" id="ARBA00023004"/>
    </source>
</evidence>
<dbReference type="Pfam" id="PF00067">
    <property type="entry name" value="p450"/>
    <property type="match status" value="1"/>
</dbReference>
<dbReference type="GO" id="GO:0020037">
    <property type="term" value="F:heme binding"/>
    <property type="evidence" value="ECO:0007669"/>
    <property type="project" value="InterPro"/>
</dbReference>
<sequence length="848" mass="95304">MRFSISQLYDTLPGFFVEFALLLTVALSWQYVRREVKRTKARRLGCLPVKTLPQRLPDFGLTNIIRVMKAFKSGKLLELTESRFQSARASTVAVTTLGRTTIWTMDPKNVQSILAFDFKAWSIGSRRKGAFKTLLGKGIFTSDGDDWKHSRELLRPSFLRRRITSFHVFEHHIGAFLKCIPSDGKTIVDLHGLFMHLTMDISTEFLFGKSTSRLSQQDDEKTALFAAAFERAQEAAGAATRNGPIGKILGLGGTSKDVALVHDFVDSIIADRLLAEKDSGLTSSSDYIFLDELIEKFSDPVKVRSELLQILLAGRDTTAAMLTNFWWCISRHPEANSRLRQEIEQLQGTQPTFEQVKELRYLLAAINESLRLYPVVPVNLREAVEDTVLPVGGGEDGQAPVFVPKGQAVMWNLWTMHRREDVYGSDAADYKPERWLAGERSPLRPGFAFLPFNGGPRICLGQQFALTEASYIIVRMIQEFAIIQGVYDGPWREKITLTTVNATGLPYLSDIPPFPIDRIKNVIPLVKIPLKDIDDAATKRQICVASRTHGFFQLDLRGCEDGEKLLSNAEQLFSFSKKAFVEVPCEEKEASSFFKIRSIHGWKKAGFVDSKDVHKRKDRSEMFHVGKDDAIRIVERDEKPMVAYPHLLTDNVRMFYDLIVRSHETGSRLLSIVARDLGIDADDLLARHDIHRNSTDQARLTFTPALEKRPEHESHEEKDLQISLHEHTDFGTLTLLWNQAGGLQIQDKSGQWCYVEPLEGCCICNMGDSMVALTGGKVSSGNHRVVAAPGEQGLVDRYSIVYFMRPNDVGVVEDLSPDADPNGKKVTGKDWVLNKGKAVTKDYGVKKP</sequence>
<name>A0A9P8UVW1_9PEZI</name>
<dbReference type="PANTHER" id="PTHR24287:SF17">
    <property type="entry name" value="P450, PUTATIVE (EUROFUNG)-RELATED"/>
    <property type="match status" value="1"/>
</dbReference>
<dbReference type="CDD" id="cd11063">
    <property type="entry name" value="CYP52"/>
    <property type="match status" value="1"/>
</dbReference>
<dbReference type="PRINTS" id="PR00385">
    <property type="entry name" value="P450"/>
</dbReference>
<dbReference type="SUPFAM" id="SSF48264">
    <property type="entry name" value="Cytochrome P450"/>
    <property type="match status" value="1"/>
</dbReference>
<evidence type="ECO:0000256" key="6">
    <source>
        <dbReference type="ARBA" id="ARBA00023033"/>
    </source>
</evidence>
<dbReference type="GO" id="GO:0016705">
    <property type="term" value="F:oxidoreductase activity, acting on paired donors, with incorporation or reduction of molecular oxygen"/>
    <property type="evidence" value="ECO:0007669"/>
    <property type="project" value="InterPro"/>
</dbReference>
<dbReference type="InterPro" id="IPR017972">
    <property type="entry name" value="Cyt_P450_CS"/>
</dbReference>
<keyword evidence="8" id="KW-1133">Transmembrane helix</keyword>
<evidence type="ECO:0000256" key="8">
    <source>
        <dbReference type="SAM" id="Phobius"/>
    </source>
</evidence>
<dbReference type="InterPro" id="IPR027443">
    <property type="entry name" value="IPNS-like_sf"/>
</dbReference>
<dbReference type="GO" id="GO:0005506">
    <property type="term" value="F:iron ion binding"/>
    <property type="evidence" value="ECO:0007669"/>
    <property type="project" value="InterPro"/>
</dbReference>
<dbReference type="InterPro" id="IPR026992">
    <property type="entry name" value="DIOX_N"/>
</dbReference>
<dbReference type="Proteomes" id="UP000758603">
    <property type="component" value="Unassembled WGS sequence"/>
</dbReference>
<feature type="domain" description="Fe2OG dioxygenase" evidence="9">
    <location>
        <begin position="701"/>
        <end position="806"/>
    </location>
</feature>
<dbReference type="InterPro" id="IPR005123">
    <property type="entry name" value="Oxoglu/Fe-dep_dioxygenase_dom"/>
</dbReference>
<dbReference type="PROSITE" id="PS51471">
    <property type="entry name" value="FE2OG_OXY"/>
    <property type="match status" value="1"/>
</dbReference>
<dbReference type="Pfam" id="PF14226">
    <property type="entry name" value="DIOX_N"/>
    <property type="match status" value="1"/>
</dbReference>
<dbReference type="RefSeq" id="XP_045963284.1">
    <property type="nucleotide sequence ID" value="XM_046106160.1"/>
</dbReference>
<dbReference type="AlphaFoldDB" id="A0A9P8UVW1"/>
<evidence type="ECO:0000256" key="1">
    <source>
        <dbReference type="ARBA" id="ARBA00001971"/>
    </source>
</evidence>
<dbReference type="InterPro" id="IPR044861">
    <property type="entry name" value="IPNS-like_FE2OG_OXY"/>
</dbReference>
<evidence type="ECO:0000256" key="3">
    <source>
        <dbReference type="ARBA" id="ARBA00022723"/>
    </source>
</evidence>
<proteinExistence type="inferred from homology"/>
<keyword evidence="8" id="KW-0472">Membrane</keyword>
<dbReference type="InterPro" id="IPR047146">
    <property type="entry name" value="Cyt_P450_E_CYP52_fungi"/>
</dbReference>
<dbReference type="GO" id="GO:0044283">
    <property type="term" value="P:small molecule biosynthetic process"/>
    <property type="evidence" value="ECO:0007669"/>
    <property type="project" value="UniProtKB-ARBA"/>
</dbReference>
<evidence type="ECO:0000256" key="4">
    <source>
        <dbReference type="ARBA" id="ARBA00023002"/>
    </source>
</evidence>
<dbReference type="Pfam" id="PF03171">
    <property type="entry name" value="2OG-FeII_Oxy"/>
    <property type="match status" value="1"/>
</dbReference>
<dbReference type="GeneID" id="70135051"/>
<dbReference type="PROSITE" id="PS00086">
    <property type="entry name" value="CYTOCHROME_P450"/>
    <property type="match status" value="1"/>
</dbReference>
<evidence type="ECO:0000256" key="2">
    <source>
        <dbReference type="ARBA" id="ARBA00010617"/>
    </source>
</evidence>
<evidence type="ECO:0000313" key="11">
    <source>
        <dbReference type="Proteomes" id="UP000758603"/>
    </source>
</evidence>
<feature type="binding site" description="axial binding residue" evidence="7">
    <location>
        <position position="459"/>
    </location>
    <ligand>
        <name>heme</name>
        <dbReference type="ChEBI" id="CHEBI:30413"/>
    </ligand>
    <ligandPart>
        <name>Fe</name>
        <dbReference type="ChEBI" id="CHEBI:18248"/>
    </ligandPart>
</feature>
<accession>A0A9P8UVW1</accession>